<feature type="transmembrane region" description="Helical" evidence="1">
    <location>
        <begin position="59"/>
        <end position="78"/>
    </location>
</feature>
<keyword evidence="3" id="KW-1185">Reference proteome</keyword>
<sequence length="162" mass="18378">MTTWVNFLLYFIEGFLMLGAGFGILGIRLSLQSMGLLSCLYSLLTYGVRQFYMIHKIPFGTHTFVILAVFILLIVVVGKQRVLDSIIALLVTLGLLFLGEGVFLFPILNFFKIDLLTITNNPLNFLLAGFFVYIPLVITFLIGYVFKITIIDFNSFKNVDRM</sequence>
<accession>A0A140KZG0</accession>
<dbReference type="AlphaFoldDB" id="A0A140KZG0"/>
<evidence type="ECO:0000313" key="3">
    <source>
        <dbReference type="Proteomes" id="UP000070456"/>
    </source>
</evidence>
<comment type="caution">
    <text evidence="2">The sequence shown here is derived from an EMBL/GenBank/DDBJ whole genome shotgun (WGS) entry which is preliminary data.</text>
</comment>
<feature type="transmembrane region" description="Helical" evidence="1">
    <location>
        <begin position="6"/>
        <end position="27"/>
    </location>
</feature>
<dbReference type="EMBL" id="LOEE01000083">
    <property type="protein sequence ID" value="KXG73685.1"/>
    <property type="molecule type" value="Genomic_DNA"/>
</dbReference>
<keyword evidence="1" id="KW-1133">Transmembrane helix</keyword>
<dbReference type="RefSeq" id="WP_068558051.1">
    <property type="nucleotide sequence ID" value="NZ_LOEE01000083.1"/>
</dbReference>
<organism evidence="2 3">
    <name type="scientific">Thermotalea metallivorans</name>
    <dbReference type="NCBI Taxonomy" id="520762"/>
    <lineage>
        <taxon>Bacteria</taxon>
        <taxon>Bacillati</taxon>
        <taxon>Bacillota</taxon>
        <taxon>Clostridia</taxon>
        <taxon>Peptostreptococcales</taxon>
        <taxon>Thermotaleaceae</taxon>
        <taxon>Thermotalea</taxon>
    </lineage>
</organism>
<reference evidence="2 3" key="1">
    <citation type="submission" date="2015-12" db="EMBL/GenBank/DDBJ databases">
        <title>Draft genome sequence of the thermoanaerobe Thermotalea metallivorans, an isolate from the runoff channel of the Great Artesian Basin, Australia.</title>
        <authorList>
            <person name="Patel B.K."/>
        </authorList>
    </citation>
    <scope>NUCLEOTIDE SEQUENCE [LARGE SCALE GENOMIC DNA]</scope>
    <source>
        <strain evidence="2 3">B2-1</strain>
    </source>
</reference>
<feature type="transmembrane region" description="Helical" evidence="1">
    <location>
        <begin position="85"/>
        <end position="105"/>
    </location>
</feature>
<keyword evidence="1" id="KW-0472">Membrane</keyword>
<evidence type="ECO:0000313" key="2">
    <source>
        <dbReference type="EMBL" id="KXG73685.1"/>
    </source>
</evidence>
<protein>
    <submittedName>
        <fullName evidence="2">Uncharacterized protein</fullName>
    </submittedName>
</protein>
<proteinExistence type="predicted"/>
<feature type="transmembrane region" description="Helical" evidence="1">
    <location>
        <begin position="125"/>
        <end position="146"/>
    </location>
</feature>
<dbReference type="Proteomes" id="UP000070456">
    <property type="component" value="Unassembled WGS sequence"/>
</dbReference>
<dbReference type="OrthoDB" id="1958092at2"/>
<name>A0A140KZG0_9FIRM</name>
<evidence type="ECO:0000256" key="1">
    <source>
        <dbReference type="SAM" id="Phobius"/>
    </source>
</evidence>
<gene>
    <name evidence="2" type="ORF">AN619_29800</name>
</gene>
<keyword evidence="1" id="KW-0812">Transmembrane</keyword>